<dbReference type="EMBL" id="PSZC01000017">
    <property type="protein sequence ID" value="PPJ35942.1"/>
    <property type="molecule type" value="Genomic_DNA"/>
</dbReference>
<keyword evidence="1" id="KW-0812">Transmembrane</keyword>
<dbReference type="OrthoDB" id="4560175at2"/>
<dbReference type="RefSeq" id="WP_104375061.1">
    <property type="nucleotide sequence ID" value="NZ_PSZC01000017.1"/>
</dbReference>
<accession>A0A2S6AL42</accession>
<keyword evidence="1" id="KW-0472">Membrane</keyword>
<organism evidence="2 3">
    <name type="scientific">Nocardia nova</name>
    <dbReference type="NCBI Taxonomy" id="37330"/>
    <lineage>
        <taxon>Bacteria</taxon>
        <taxon>Bacillati</taxon>
        <taxon>Actinomycetota</taxon>
        <taxon>Actinomycetes</taxon>
        <taxon>Mycobacteriales</taxon>
        <taxon>Nocardiaceae</taxon>
        <taxon>Nocardia</taxon>
    </lineage>
</organism>
<gene>
    <name evidence="2" type="ORF">C5E45_22850</name>
</gene>
<feature type="transmembrane region" description="Helical" evidence="1">
    <location>
        <begin position="12"/>
        <end position="32"/>
    </location>
</feature>
<proteinExistence type="predicted"/>
<evidence type="ECO:0000313" key="2">
    <source>
        <dbReference type="EMBL" id="PPJ35942.1"/>
    </source>
</evidence>
<comment type="caution">
    <text evidence="2">The sequence shown here is derived from an EMBL/GenBank/DDBJ whole genome shotgun (WGS) entry which is preliminary data.</text>
</comment>
<name>A0A2S6AL42_9NOCA</name>
<feature type="transmembrane region" description="Helical" evidence="1">
    <location>
        <begin position="108"/>
        <end position="125"/>
    </location>
</feature>
<dbReference type="AlphaFoldDB" id="A0A2S6AL42"/>
<reference evidence="2 3" key="1">
    <citation type="submission" date="2018-02" db="EMBL/GenBank/DDBJ databases">
        <title>8 Nocardia nova and 1 Nocardia cyriacigeorgica strain used for evolution to TMP-SMX.</title>
        <authorList>
            <person name="Mehta H."/>
            <person name="Weng J."/>
            <person name="Shamoo Y."/>
        </authorList>
    </citation>
    <scope>NUCLEOTIDE SEQUENCE [LARGE SCALE GENOMIC DNA]</scope>
    <source>
        <strain evidence="2 3">MDA3139</strain>
    </source>
</reference>
<sequence length="143" mass="14695">MIRTSFTPVTGHALGVVADGAVKLVLAAVYIIGAESLSHRLGVATWLIIACAAALLIAGAGEFAYLRSRPMGTYMRLMIGYDTGWTIVTLVALLLAWQGNGTAGELWIGYQTLAPLVFAALLGAAGDRKSESGQVGAGNSGSA</sequence>
<keyword evidence="1" id="KW-1133">Transmembrane helix</keyword>
<protein>
    <submittedName>
        <fullName evidence="2">Uncharacterized protein</fullName>
    </submittedName>
</protein>
<dbReference type="Proteomes" id="UP000239874">
    <property type="component" value="Unassembled WGS sequence"/>
</dbReference>
<feature type="transmembrane region" description="Helical" evidence="1">
    <location>
        <begin position="78"/>
        <end position="96"/>
    </location>
</feature>
<evidence type="ECO:0000256" key="1">
    <source>
        <dbReference type="SAM" id="Phobius"/>
    </source>
</evidence>
<feature type="transmembrane region" description="Helical" evidence="1">
    <location>
        <begin position="44"/>
        <end position="66"/>
    </location>
</feature>
<evidence type="ECO:0000313" key="3">
    <source>
        <dbReference type="Proteomes" id="UP000239874"/>
    </source>
</evidence>